<keyword evidence="5" id="KW-1185">Reference proteome</keyword>
<dbReference type="InterPro" id="IPR050223">
    <property type="entry name" value="D-isomer_2-hydroxyacid_DH"/>
</dbReference>
<comment type="caution">
    <text evidence="4">The sequence shown here is derived from an EMBL/GenBank/DDBJ whole genome shotgun (WGS) entry which is preliminary data.</text>
</comment>
<dbReference type="GO" id="GO:0005829">
    <property type="term" value="C:cytosol"/>
    <property type="evidence" value="ECO:0007669"/>
    <property type="project" value="TreeGrafter"/>
</dbReference>
<dbReference type="AlphaFoldDB" id="A0A834ZNV3"/>
<dbReference type="Proteomes" id="UP000655225">
    <property type="component" value="Unassembled WGS sequence"/>
</dbReference>
<gene>
    <name evidence="4" type="ORF">HHK36_005086</name>
</gene>
<sequence length="203" mass="21851">MPPPLPGFLELGFSSTSSILIYDHPTPLAPILAYPSSVIGDGNLEQHKEGELWIFPKQKDFLKENSNSIRAIVGNATAGAGADAEMINSLPKLEIISSYSVGLDKIDLARCKEKGIRVTNTPDVLTEDVADLAIGLDTFTLMEQKIGEKLVSFMENDYGGWASCWVVPVSLDSGGTSSGRAQWRGDWSTYGTIVDVETVGELG</sequence>
<dbReference type="GO" id="GO:0030267">
    <property type="term" value="F:glyoxylate reductase (NADPH) activity"/>
    <property type="evidence" value="ECO:0007669"/>
    <property type="project" value="TreeGrafter"/>
</dbReference>
<dbReference type="Gene3D" id="3.40.50.720">
    <property type="entry name" value="NAD(P)-binding Rossmann-like Domain"/>
    <property type="match status" value="2"/>
</dbReference>
<dbReference type="GO" id="GO:0016618">
    <property type="term" value="F:hydroxypyruvate reductase [NAD(P)H] activity"/>
    <property type="evidence" value="ECO:0007669"/>
    <property type="project" value="TreeGrafter"/>
</dbReference>
<evidence type="ECO:0000256" key="2">
    <source>
        <dbReference type="ARBA" id="ARBA00023027"/>
    </source>
</evidence>
<dbReference type="PANTHER" id="PTHR10996:SF178">
    <property type="entry name" value="2-HYDROXYACID DEHYDROGENASE YGL185C-RELATED"/>
    <property type="match status" value="1"/>
</dbReference>
<evidence type="ECO:0000256" key="1">
    <source>
        <dbReference type="ARBA" id="ARBA00023002"/>
    </source>
</evidence>
<feature type="domain" description="D-isomer specific 2-hydroxyacid dehydrogenase catalytic" evidence="3">
    <location>
        <begin position="49"/>
        <end position="161"/>
    </location>
</feature>
<dbReference type="SUPFAM" id="SSF52283">
    <property type="entry name" value="Formate/glycerate dehydrogenase catalytic domain-like"/>
    <property type="match status" value="1"/>
</dbReference>
<protein>
    <recommendedName>
        <fullName evidence="3">D-isomer specific 2-hydroxyacid dehydrogenase catalytic domain-containing protein</fullName>
    </recommendedName>
</protein>
<evidence type="ECO:0000313" key="4">
    <source>
        <dbReference type="EMBL" id="KAF8409015.1"/>
    </source>
</evidence>
<proteinExistence type="predicted"/>
<keyword evidence="1" id="KW-0560">Oxidoreductase</keyword>
<dbReference type="PANTHER" id="PTHR10996">
    <property type="entry name" value="2-HYDROXYACID DEHYDROGENASE-RELATED"/>
    <property type="match status" value="1"/>
</dbReference>
<accession>A0A834ZNV3</accession>
<organism evidence="4 5">
    <name type="scientific">Tetracentron sinense</name>
    <name type="common">Spur-leaf</name>
    <dbReference type="NCBI Taxonomy" id="13715"/>
    <lineage>
        <taxon>Eukaryota</taxon>
        <taxon>Viridiplantae</taxon>
        <taxon>Streptophyta</taxon>
        <taxon>Embryophyta</taxon>
        <taxon>Tracheophyta</taxon>
        <taxon>Spermatophyta</taxon>
        <taxon>Magnoliopsida</taxon>
        <taxon>Trochodendrales</taxon>
        <taxon>Trochodendraceae</taxon>
        <taxon>Tetracentron</taxon>
    </lineage>
</organism>
<keyword evidence="2" id="KW-0520">NAD</keyword>
<dbReference type="Pfam" id="PF00389">
    <property type="entry name" value="2-Hacid_dh"/>
    <property type="match status" value="1"/>
</dbReference>
<dbReference type="GO" id="GO:0051287">
    <property type="term" value="F:NAD binding"/>
    <property type="evidence" value="ECO:0007669"/>
    <property type="project" value="InterPro"/>
</dbReference>
<dbReference type="EMBL" id="JABCRI010000003">
    <property type="protein sequence ID" value="KAF8409015.1"/>
    <property type="molecule type" value="Genomic_DNA"/>
</dbReference>
<dbReference type="InterPro" id="IPR006139">
    <property type="entry name" value="D-isomer_2_OHA_DH_cat_dom"/>
</dbReference>
<reference evidence="4 5" key="1">
    <citation type="submission" date="2020-04" db="EMBL/GenBank/DDBJ databases">
        <title>Plant Genome Project.</title>
        <authorList>
            <person name="Zhang R.-G."/>
        </authorList>
    </citation>
    <scope>NUCLEOTIDE SEQUENCE [LARGE SCALE GENOMIC DNA]</scope>
    <source>
        <strain evidence="4">YNK0</strain>
        <tissue evidence="4">Leaf</tissue>
    </source>
</reference>
<dbReference type="OrthoDB" id="298012at2759"/>
<evidence type="ECO:0000259" key="3">
    <source>
        <dbReference type="Pfam" id="PF00389"/>
    </source>
</evidence>
<name>A0A834ZNV3_TETSI</name>
<evidence type="ECO:0000313" key="5">
    <source>
        <dbReference type="Proteomes" id="UP000655225"/>
    </source>
</evidence>